<keyword evidence="3" id="KW-0831">Ubiquinone biosynthesis</keyword>
<dbReference type="NCBIfam" id="TIGR01983">
    <property type="entry name" value="UbiG"/>
    <property type="match status" value="1"/>
</dbReference>
<dbReference type="Proteomes" id="UP000695000">
    <property type="component" value="Unplaced"/>
</dbReference>
<dbReference type="Gene3D" id="3.40.50.150">
    <property type="entry name" value="Vaccinia Virus protein VP39"/>
    <property type="match status" value="1"/>
</dbReference>
<sequence>FEFSGGFLCEPLTRLGASVTGIDATEELIKIADAHKSFDKSLESLNYSWTTVEEFSVQNKESFDAIVSSEVVEHVDQKKIFLQSCVDCLKPGGSFFLTTMSKTLVANVVGICIAENILNFLPKGTHDHNKFICPHNLQRLLEECDCTTRRIHGMTLNPVTRQWIWIDSTDINYALHAIKNSKTN</sequence>
<keyword evidence="6" id="KW-1185">Reference proteome</keyword>
<accession>A0ABM1MPL4</accession>
<keyword evidence="1" id="KW-0489">Methyltransferase</keyword>
<organism evidence="6 7">
    <name type="scientific">Nicrophorus vespilloides</name>
    <name type="common">Boreal carrion beetle</name>
    <dbReference type="NCBI Taxonomy" id="110193"/>
    <lineage>
        <taxon>Eukaryota</taxon>
        <taxon>Metazoa</taxon>
        <taxon>Ecdysozoa</taxon>
        <taxon>Arthropoda</taxon>
        <taxon>Hexapoda</taxon>
        <taxon>Insecta</taxon>
        <taxon>Pterygota</taxon>
        <taxon>Neoptera</taxon>
        <taxon>Endopterygota</taxon>
        <taxon>Coleoptera</taxon>
        <taxon>Polyphaga</taxon>
        <taxon>Staphyliniformia</taxon>
        <taxon>Silphidae</taxon>
        <taxon>Nicrophorinae</taxon>
        <taxon>Nicrophorus</taxon>
    </lineage>
</organism>
<dbReference type="RefSeq" id="XP_017776514.1">
    <property type="nucleotide sequence ID" value="XM_017921025.1"/>
</dbReference>
<evidence type="ECO:0000256" key="3">
    <source>
        <dbReference type="ARBA" id="ARBA00022688"/>
    </source>
</evidence>
<keyword evidence="2" id="KW-0808">Transferase</keyword>
<feature type="non-terminal residue" evidence="7">
    <location>
        <position position="1"/>
    </location>
</feature>
<evidence type="ECO:0000313" key="7">
    <source>
        <dbReference type="RefSeq" id="XP_017776514.1"/>
    </source>
</evidence>
<dbReference type="InterPro" id="IPR010233">
    <property type="entry name" value="UbiG_MeTrfase"/>
</dbReference>
<feature type="domain" description="Methyltransferase type 11" evidence="5">
    <location>
        <begin position="5"/>
        <end position="96"/>
    </location>
</feature>
<reference evidence="7" key="1">
    <citation type="submission" date="2025-08" db="UniProtKB">
        <authorList>
            <consortium name="RefSeq"/>
        </authorList>
    </citation>
    <scope>IDENTIFICATION</scope>
    <source>
        <tissue evidence="7">Whole Larva</tissue>
    </source>
</reference>
<dbReference type="PANTHER" id="PTHR43464:SF19">
    <property type="entry name" value="UBIQUINONE BIOSYNTHESIS O-METHYLTRANSFERASE, MITOCHONDRIAL"/>
    <property type="match status" value="1"/>
</dbReference>
<dbReference type="CDD" id="cd02440">
    <property type="entry name" value="AdoMet_MTases"/>
    <property type="match status" value="1"/>
</dbReference>
<dbReference type="InterPro" id="IPR029063">
    <property type="entry name" value="SAM-dependent_MTases_sf"/>
</dbReference>
<evidence type="ECO:0000259" key="5">
    <source>
        <dbReference type="Pfam" id="PF08241"/>
    </source>
</evidence>
<evidence type="ECO:0000256" key="2">
    <source>
        <dbReference type="ARBA" id="ARBA00022679"/>
    </source>
</evidence>
<proteinExistence type="predicted"/>
<dbReference type="PANTHER" id="PTHR43464">
    <property type="entry name" value="METHYLTRANSFERASE"/>
    <property type="match status" value="1"/>
</dbReference>
<evidence type="ECO:0000256" key="4">
    <source>
        <dbReference type="ARBA" id="ARBA00022691"/>
    </source>
</evidence>
<gene>
    <name evidence="7" type="primary">LOC108562616</name>
</gene>
<evidence type="ECO:0000313" key="6">
    <source>
        <dbReference type="Proteomes" id="UP000695000"/>
    </source>
</evidence>
<dbReference type="SUPFAM" id="SSF53335">
    <property type="entry name" value="S-adenosyl-L-methionine-dependent methyltransferases"/>
    <property type="match status" value="1"/>
</dbReference>
<dbReference type="GeneID" id="108562616"/>
<keyword evidence="4" id="KW-0949">S-adenosyl-L-methionine</keyword>
<protein>
    <submittedName>
        <fullName evidence="7">Ubiquinone biosynthesis O-methyltransferase, mitochondrial-like</fullName>
    </submittedName>
</protein>
<evidence type="ECO:0000256" key="1">
    <source>
        <dbReference type="ARBA" id="ARBA00022603"/>
    </source>
</evidence>
<name>A0ABM1MPL4_NICVS</name>
<dbReference type="Pfam" id="PF08241">
    <property type="entry name" value="Methyltransf_11"/>
    <property type="match status" value="1"/>
</dbReference>
<dbReference type="InterPro" id="IPR013216">
    <property type="entry name" value="Methyltransf_11"/>
</dbReference>